<evidence type="ECO:0000313" key="10">
    <source>
        <dbReference type="EMBL" id="SNS17458.1"/>
    </source>
</evidence>
<feature type="transmembrane region" description="Helical" evidence="7">
    <location>
        <begin position="370"/>
        <end position="389"/>
    </location>
</feature>
<evidence type="ECO:0000259" key="9">
    <source>
        <dbReference type="Pfam" id="PF12704"/>
    </source>
</evidence>
<evidence type="ECO:0000256" key="3">
    <source>
        <dbReference type="ARBA" id="ARBA00022692"/>
    </source>
</evidence>
<feature type="domain" description="ABC3 transporter permease C-terminal" evidence="8">
    <location>
        <begin position="286"/>
        <end position="399"/>
    </location>
</feature>
<proteinExistence type="inferred from homology"/>
<feature type="transmembrane region" description="Helical" evidence="7">
    <location>
        <begin position="331"/>
        <end position="364"/>
    </location>
</feature>
<reference evidence="10 11" key="1">
    <citation type="submission" date="2017-06" db="EMBL/GenBank/DDBJ databases">
        <authorList>
            <person name="Kim H.J."/>
            <person name="Triplett B.A."/>
        </authorList>
    </citation>
    <scope>NUCLEOTIDE SEQUENCE [LARGE SCALE GENOMIC DNA]</scope>
    <source>
        <strain evidence="10 11">DSM 13116</strain>
    </source>
</reference>
<feature type="transmembrane region" description="Helical" evidence="7">
    <location>
        <begin position="283"/>
        <end position="307"/>
    </location>
</feature>
<keyword evidence="5 7" id="KW-0472">Membrane</keyword>
<dbReference type="GO" id="GO:0022857">
    <property type="term" value="F:transmembrane transporter activity"/>
    <property type="evidence" value="ECO:0007669"/>
    <property type="project" value="TreeGrafter"/>
</dbReference>
<evidence type="ECO:0000256" key="1">
    <source>
        <dbReference type="ARBA" id="ARBA00004651"/>
    </source>
</evidence>
<dbReference type="Pfam" id="PF12704">
    <property type="entry name" value="MacB_PCD"/>
    <property type="match status" value="1"/>
</dbReference>
<dbReference type="GO" id="GO:0005886">
    <property type="term" value="C:plasma membrane"/>
    <property type="evidence" value="ECO:0007669"/>
    <property type="project" value="UniProtKB-SubCell"/>
</dbReference>
<name>A0A239CCR5_9BACT</name>
<keyword evidence="11" id="KW-1185">Reference proteome</keyword>
<comment type="similarity">
    <text evidence="6">Belongs to the ABC-4 integral membrane protein family.</text>
</comment>
<dbReference type="AlphaFoldDB" id="A0A239CCR5"/>
<evidence type="ECO:0000256" key="2">
    <source>
        <dbReference type="ARBA" id="ARBA00022475"/>
    </source>
</evidence>
<evidence type="ECO:0000256" key="5">
    <source>
        <dbReference type="ARBA" id="ARBA00023136"/>
    </source>
</evidence>
<comment type="subcellular location">
    <subcellularLocation>
        <location evidence="1">Cell membrane</location>
        <topology evidence="1">Multi-pass membrane protein</topology>
    </subcellularLocation>
</comment>
<feature type="domain" description="MacB-like periplasmic core" evidence="9">
    <location>
        <begin position="20"/>
        <end position="246"/>
    </location>
</feature>
<dbReference type="EMBL" id="FZOC01000007">
    <property type="protein sequence ID" value="SNS17458.1"/>
    <property type="molecule type" value="Genomic_DNA"/>
</dbReference>
<dbReference type="Pfam" id="PF02687">
    <property type="entry name" value="FtsX"/>
    <property type="match status" value="1"/>
</dbReference>
<dbReference type="PANTHER" id="PTHR30572:SF4">
    <property type="entry name" value="ABC TRANSPORTER PERMEASE YTRF"/>
    <property type="match status" value="1"/>
</dbReference>
<evidence type="ECO:0000256" key="7">
    <source>
        <dbReference type="SAM" id="Phobius"/>
    </source>
</evidence>
<gene>
    <name evidence="10" type="ORF">SAMN04488503_3055</name>
</gene>
<keyword evidence="3 7" id="KW-0812">Transmembrane</keyword>
<organism evidence="10 11">
    <name type="scientific">Humidesulfovibrio mexicanus</name>
    <dbReference type="NCBI Taxonomy" id="147047"/>
    <lineage>
        <taxon>Bacteria</taxon>
        <taxon>Pseudomonadati</taxon>
        <taxon>Thermodesulfobacteriota</taxon>
        <taxon>Desulfovibrionia</taxon>
        <taxon>Desulfovibrionales</taxon>
        <taxon>Desulfovibrionaceae</taxon>
        <taxon>Humidesulfovibrio</taxon>
    </lineage>
</organism>
<keyword evidence="2" id="KW-1003">Cell membrane</keyword>
<dbReference type="OrthoDB" id="9770099at2"/>
<evidence type="ECO:0000256" key="6">
    <source>
        <dbReference type="ARBA" id="ARBA00038076"/>
    </source>
</evidence>
<dbReference type="Proteomes" id="UP000198324">
    <property type="component" value="Unassembled WGS sequence"/>
</dbReference>
<dbReference type="InterPro" id="IPR050250">
    <property type="entry name" value="Macrolide_Exporter_MacB"/>
</dbReference>
<sequence length="405" mass="43055">MLLDLKIALSSLSAHKLRALLAMLGVFLGALSFNGVQHVSEAMLKAAEAEAEKLGPGLFAVVAGQVRFTHGGGGTRGQSVQRTFTVQDARALAGGVPGAVALAPYLAGNMPIRSAGVTVTTQMVGTWPDYPQIRSFQPAHGRFLTRADVEGMERVVVLGNTIAERLFGGAEQALGREVQVFRARFRVVGVMEPKGRDLTGTDQDEQTFLPLSTYMRRAANQTWISGAYLRLAEGADVELAREAARRIMRQRHHLEGKKDDFSVLTPADAMELRREALDLVQTLGAITSVISFAVGAMGILSIMVLMVQARRMEIGIRRAVGGSRGQIIRQFLLEAGIMAGTGGLFGVAASILLVEIVCAVAGFPYVFEPLFTLATLAGSVVLGLAAGAYPARQAANIEILGVLSA</sequence>
<evidence type="ECO:0000259" key="8">
    <source>
        <dbReference type="Pfam" id="PF02687"/>
    </source>
</evidence>
<dbReference type="InterPro" id="IPR025857">
    <property type="entry name" value="MacB_PCD"/>
</dbReference>
<dbReference type="InterPro" id="IPR003838">
    <property type="entry name" value="ABC3_permease_C"/>
</dbReference>
<evidence type="ECO:0000313" key="11">
    <source>
        <dbReference type="Proteomes" id="UP000198324"/>
    </source>
</evidence>
<dbReference type="PANTHER" id="PTHR30572">
    <property type="entry name" value="MEMBRANE COMPONENT OF TRANSPORTER-RELATED"/>
    <property type="match status" value="1"/>
</dbReference>
<accession>A0A239CCR5</accession>
<dbReference type="RefSeq" id="WP_089275243.1">
    <property type="nucleotide sequence ID" value="NZ_FZOC01000007.1"/>
</dbReference>
<protein>
    <submittedName>
        <fullName evidence="10">Putative ABC transport system permease protein</fullName>
    </submittedName>
</protein>
<keyword evidence="4 7" id="KW-1133">Transmembrane helix</keyword>
<evidence type="ECO:0000256" key="4">
    <source>
        <dbReference type="ARBA" id="ARBA00022989"/>
    </source>
</evidence>